<dbReference type="SUPFAM" id="SSF82282">
    <property type="entry name" value="Homocysteine S-methyltransferase"/>
    <property type="match status" value="1"/>
</dbReference>
<name>A0ABS4KQN8_9CLOT</name>
<dbReference type="RefSeq" id="WP_245331426.1">
    <property type="nucleotide sequence ID" value="NZ_JAGGLM010000001.1"/>
</dbReference>
<dbReference type="Pfam" id="PF02574">
    <property type="entry name" value="S-methyl_trans"/>
    <property type="match status" value="1"/>
</dbReference>
<dbReference type="GO" id="GO:0032259">
    <property type="term" value="P:methylation"/>
    <property type="evidence" value="ECO:0007669"/>
    <property type="project" value="UniProtKB-KW"/>
</dbReference>
<sequence>MPVFIIFSEKELFEFHRPRIKLLVESGVDILACETIPSLKGYC</sequence>
<evidence type="ECO:0000256" key="2">
    <source>
        <dbReference type="ARBA" id="ARBA00022679"/>
    </source>
</evidence>
<evidence type="ECO:0000313" key="5">
    <source>
        <dbReference type="Proteomes" id="UP001519307"/>
    </source>
</evidence>
<dbReference type="InterPro" id="IPR003726">
    <property type="entry name" value="HCY_dom"/>
</dbReference>
<dbReference type="EMBL" id="JAGGLM010000001">
    <property type="protein sequence ID" value="MBP2031781.1"/>
    <property type="molecule type" value="Genomic_DNA"/>
</dbReference>
<protein>
    <submittedName>
        <fullName evidence="4">S-methylmethionine-dependent homocysteine/selenocysteine methylase</fullName>
    </submittedName>
</protein>
<dbReference type="GO" id="GO:0008168">
    <property type="term" value="F:methyltransferase activity"/>
    <property type="evidence" value="ECO:0007669"/>
    <property type="project" value="UniProtKB-KW"/>
</dbReference>
<gene>
    <name evidence="4" type="ORF">J2Z42_000446</name>
</gene>
<comment type="caution">
    <text evidence="4">The sequence shown here is derived from an EMBL/GenBank/DDBJ whole genome shotgun (WGS) entry which is preliminary data.</text>
</comment>
<organism evidence="4 5">
    <name type="scientific">Clostridium algifaecis</name>
    <dbReference type="NCBI Taxonomy" id="1472040"/>
    <lineage>
        <taxon>Bacteria</taxon>
        <taxon>Bacillati</taxon>
        <taxon>Bacillota</taxon>
        <taxon>Clostridia</taxon>
        <taxon>Eubacteriales</taxon>
        <taxon>Clostridiaceae</taxon>
        <taxon>Clostridium</taxon>
    </lineage>
</organism>
<dbReference type="Proteomes" id="UP001519307">
    <property type="component" value="Unassembled WGS sequence"/>
</dbReference>
<keyword evidence="2" id="KW-0808">Transferase</keyword>
<evidence type="ECO:0000259" key="3">
    <source>
        <dbReference type="Pfam" id="PF02574"/>
    </source>
</evidence>
<dbReference type="Gene3D" id="3.20.20.330">
    <property type="entry name" value="Homocysteine-binding-like domain"/>
    <property type="match status" value="1"/>
</dbReference>
<evidence type="ECO:0000256" key="1">
    <source>
        <dbReference type="ARBA" id="ARBA00022603"/>
    </source>
</evidence>
<keyword evidence="5" id="KW-1185">Reference proteome</keyword>
<feature type="domain" description="Hcy-binding" evidence="3">
    <location>
        <begin position="7"/>
        <end position="40"/>
    </location>
</feature>
<accession>A0ABS4KQN8</accession>
<proteinExistence type="predicted"/>
<evidence type="ECO:0000313" key="4">
    <source>
        <dbReference type="EMBL" id="MBP2031781.1"/>
    </source>
</evidence>
<keyword evidence="1 4" id="KW-0489">Methyltransferase</keyword>
<dbReference type="InterPro" id="IPR036589">
    <property type="entry name" value="HCY_dom_sf"/>
</dbReference>
<reference evidence="4 5" key="1">
    <citation type="submission" date="2021-03" db="EMBL/GenBank/DDBJ databases">
        <title>Genomic Encyclopedia of Type Strains, Phase IV (KMG-IV): sequencing the most valuable type-strain genomes for metagenomic binning, comparative biology and taxonomic classification.</title>
        <authorList>
            <person name="Goeker M."/>
        </authorList>
    </citation>
    <scope>NUCLEOTIDE SEQUENCE [LARGE SCALE GENOMIC DNA]</scope>
    <source>
        <strain evidence="4 5">DSM 28783</strain>
    </source>
</reference>